<dbReference type="InterPro" id="IPR023803">
    <property type="entry name" value="Ribosomal_bS16_dom_sf"/>
</dbReference>
<dbReference type="GO" id="GO:0032543">
    <property type="term" value="P:mitochondrial translation"/>
    <property type="evidence" value="ECO:0007669"/>
    <property type="project" value="TreeGrafter"/>
</dbReference>
<keyword evidence="3" id="KW-0687">Ribonucleoprotein</keyword>
<protein>
    <recommendedName>
        <fullName evidence="6">Ribosomal protein S16</fullName>
    </recommendedName>
</protein>
<dbReference type="FunFam" id="3.30.1320.10:FF:000013">
    <property type="entry name" value="Mitochondrial ribosomal protein"/>
    <property type="match status" value="1"/>
</dbReference>
<evidence type="ECO:0000313" key="4">
    <source>
        <dbReference type="EMBL" id="ODV86203.1"/>
    </source>
</evidence>
<dbReference type="InterPro" id="IPR000307">
    <property type="entry name" value="Ribosomal_bS16"/>
</dbReference>
<gene>
    <name evidence="4" type="ORF">CANARDRAFT_27457</name>
</gene>
<evidence type="ECO:0000256" key="1">
    <source>
        <dbReference type="ARBA" id="ARBA00006668"/>
    </source>
</evidence>
<dbReference type="OrthoDB" id="407221at2759"/>
<dbReference type="AlphaFoldDB" id="A0A1E4T372"/>
<organism evidence="4 5">
    <name type="scientific">[Candida] arabinofermentans NRRL YB-2248</name>
    <dbReference type="NCBI Taxonomy" id="983967"/>
    <lineage>
        <taxon>Eukaryota</taxon>
        <taxon>Fungi</taxon>
        <taxon>Dikarya</taxon>
        <taxon>Ascomycota</taxon>
        <taxon>Saccharomycotina</taxon>
        <taxon>Pichiomycetes</taxon>
        <taxon>Pichiales</taxon>
        <taxon>Pichiaceae</taxon>
        <taxon>Ogataea</taxon>
        <taxon>Ogataea/Candida clade</taxon>
    </lineage>
</organism>
<dbReference type="NCBIfam" id="TIGR00002">
    <property type="entry name" value="S16"/>
    <property type="match status" value="1"/>
</dbReference>
<evidence type="ECO:0008006" key="6">
    <source>
        <dbReference type="Google" id="ProtNLM"/>
    </source>
</evidence>
<reference evidence="5" key="1">
    <citation type="submission" date="2016-04" db="EMBL/GenBank/DDBJ databases">
        <title>Comparative genomics of biotechnologically important yeasts.</title>
        <authorList>
            <consortium name="DOE Joint Genome Institute"/>
            <person name="Riley R."/>
            <person name="Haridas S."/>
            <person name="Wolfe K.H."/>
            <person name="Lopes M.R."/>
            <person name="Hittinger C.T."/>
            <person name="Goker M."/>
            <person name="Salamov A."/>
            <person name="Wisecaver J."/>
            <person name="Long T.M."/>
            <person name="Aerts A.L."/>
            <person name="Barry K."/>
            <person name="Choi C."/>
            <person name="Clum A."/>
            <person name="Coughlan A.Y."/>
            <person name="Deshpande S."/>
            <person name="Douglass A.P."/>
            <person name="Hanson S.J."/>
            <person name="Klenk H.-P."/>
            <person name="Labutti K."/>
            <person name="Lapidus A."/>
            <person name="Lindquist E."/>
            <person name="Lipzen A."/>
            <person name="Meier-Kolthoff J.P."/>
            <person name="Ohm R.A."/>
            <person name="Otillar R.P."/>
            <person name="Pangilinan J."/>
            <person name="Peng Y."/>
            <person name="Rokas A."/>
            <person name="Rosa C.A."/>
            <person name="Scheuner C."/>
            <person name="Sibirny A.A."/>
            <person name="Slot J.C."/>
            <person name="Stielow J.B."/>
            <person name="Sun H."/>
            <person name="Kurtzman C.P."/>
            <person name="Blackwell M."/>
            <person name="Grigoriev I.V."/>
            <person name="Jeffries T.W."/>
        </authorList>
    </citation>
    <scope>NUCLEOTIDE SEQUENCE [LARGE SCALE GENOMIC DNA]</scope>
    <source>
        <strain evidence="5">NRRL YB-2248</strain>
    </source>
</reference>
<dbReference type="Pfam" id="PF00886">
    <property type="entry name" value="Ribosomal_S16"/>
    <property type="match status" value="1"/>
</dbReference>
<keyword evidence="2" id="KW-0689">Ribosomal protein</keyword>
<dbReference type="GO" id="GO:0003735">
    <property type="term" value="F:structural constituent of ribosome"/>
    <property type="evidence" value="ECO:0007669"/>
    <property type="project" value="InterPro"/>
</dbReference>
<dbReference type="STRING" id="983967.A0A1E4T372"/>
<dbReference type="EMBL" id="KV453850">
    <property type="protein sequence ID" value="ODV86203.1"/>
    <property type="molecule type" value="Genomic_DNA"/>
</dbReference>
<dbReference type="GO" id="GO:0005763">
    <property type="term" value="C:mitochondrial small ribosomal subunit"/>
    <property type="evidence" value="ECO:0007669"/>
    <property type="project" value="TreeGrafter"/>
</dbReference>
<proteinExistence type="inferred from homology"/>
<dbReference type="Proteomes" id="UP000094801">
    <property type="component" value="Unassembled WGS sequence"/>
</dbReference>
<dbReference type="SUPFAM" id="SSF54565">
    <property type="entry name" value="Ribosomal protein S16"/>
    <property type="match status" value="1"/>
</dbReference>
<name>A0A1E4T372_9ASCO</name>
<accession>A0A1E4T372</accession>
<dbReference type="Gene3D" id="3.30.1320.10">
    <property type="match status" value="1"/>
</dbReference>
<dbReference type="PROSITE" id="PS00732">
    <property type="entry name" value="RIBOSOMAL_S16"/>
    <property type="match status" value="1"/>
</dbReference>
<dbReference type="PANTHER" id="PTHR12919:SF20">
    <property type="entry name" value="SMALL RIBOSOMAL SUBUNIT PROTEIN BS16M"/>
    <property type="match status" value="1"/>
</dbReference>
<dbReference type="PANTHER" id="PTHR12919">
    <property type="entry name" value="30S RIBOSOMAL PROTEIN S16"/>
    <property type="match status" value="1"/>
</dbReference>
<keyword evidence="5" id="KW-1185">Reference proteome</keyword>
<evidence type="ECO:0000256" key="3">
    <source>
        <dbReference type="ARBA" id="ARBA00023274"/>
    </source>
</evidence>
<evidence type="ECO:0000256" key="2">
    <source>
        <dbReference type="ARBA" id="ARBA00022980"/>
    </source>
</evidence>
<comment type="similarity">
    <text evidence="1">Belongs to the bacterial ribosomal protein bS16 family.</text>
</comment>
<dbReference type="InterPro" id="IPR020592">
    <property type="entry name" value="Ribosomal_bS16_CS"/>
</dbReference>
<sequence length="122" mass="13984">MKGLVRIRLARMGRKRQPVYNIVVINKKTARDGKPIEVIGTYNPIPNALTPQQKEDGFIPIKEVNLDFQRSKYWISVGAQPTETVSKLLKKAGILYNDWPLPSKVPIVKERKEILLDEKKFA</sequence>
<dbReference type="HAMAP" id="MF_00385">
    <property type="entry name" value="Ribosomal_bS16"/>
    <property type="match status" value="1"/>
</dbReference>
<evidence type="ECO:0000313" key="5">
    <source>
        <dbReference type="Proteomes" id="UP000094801"/>
    </source>
</evidence>